<dbReference type="SMART" id="SM00347">
    <property type="entry name" value="HTH_MARR"/>
    <property type="match status" value="1"/>
</dbReference>
<dbReference type="InterPro" id="IPR000835">
    <property type="entry name" value="HTH_MarR-typ"/>
</dbReference>
<dbReference type="PROSITE" id="PS50995">
    <property type="entry name" value="HTH_MARR_2"/>
    <property type="match status" value="1"/>
</dbReference>
<dbReference type="Proteomes" id="UP000243106">
    <property type="component" value="Unassembled WGS sequence"/>
</dbReference>
<reference evidence="3" key="1">
    <citation type="submission" date="2016-10" db="EMBL/GenBank/DDBJ databases">
        <authorList>
            <person name="Varghese N."/>
            <person name="Submissions S."/>
        </authorList>
    </citation>
    <scope>NUCLEOTIDE SEQUENCE [LARGE SCALE GENOMIC DNA]</scope>
    <source>
        <strain evidence="3">JCM 10271</strain>
    </source>
</reference>
<protein>
    <submittedName>
        <fullName evidence="2">EPS-associated transcriptional regulator, MarR family</fullName>
    </submittedName>
</protein>
<gene>
    <name evidence="2" type="ORF">SAMN05421853_11449</name>
</gene>
<keyword evidence="3" id="KW-1185">Reference proteome</keyword>
<sequence length="107" mass="12053">MRFRILKILDNSPEMSQRDLARAVGISLGSVNFQLKALVDKGLVKLGNFSANPDKRRYSYILTPRGIATKTSLTRRFLARKRAEYEALRAEIEALQSEVDGEPTPSE</sequence>
<dbReference type="Pfam" id="PF13412">
    <property type="entry name" value="HTH_24"/>
    <property type="match status" value="1"/>
</dbReference>
<dbReference type="AlphaFoldDB" id="A0A1I6A2G5"/>
<dbReference type="Gene3D" id="1.10.10.10">
    <property type="entry name" value="Winged helix-like DNA-binding domain superfamily/Winged helix DNA-binding domain"/>
    <property type="match status" value="1"/>
</dbReference>
<dbReference type="SUPFAM" id="SSF46785">
    <property type="entry name" value="Winged helix' DNA-binding domain"/>
    <property type="match status" value="1"/>
</dbReference>
<dbReference type="EMBL" id="FOXV01000014">
    <property type="protein sequence ID" value="SFQ62820.1"/>
    <property type="molecule type" value="Genomic_DNA"/>
</dbReference>
<accession>A0A1I6A2G5</accession>
<dbReference type="InterPro" id="IPR036390">
    <property type="entry name" value="WH_DNA-bd_sf"/>
</dbReference>
<evidence type="ECO:0000313" key="2">
    <source>
        <dbReference type="EMBL" id="SFQ62820.1"/>
    </source>
</evidence>
<proteinExistence type="predicted"/>
<evidence type="ECO:0000313" key="3">
    <source>
        <dbReference type="Proteomes" id="UP000243106"/>
    </source>
</evidence>
<dbReference type="STRING" id="93684.SAMN05421853_11449"/>
<dbReference type="GO" id="GO:0003700">
    <property type="term" value="F:DNA-binding transcription factor activity"/>
    <property type="evidence" value="ECO:0007669"/>
    <property type="project" value="InterPro"/>
</dbReference>
<name>A0A1I6A2G5_9RHOB</name>
<evidence type="ECO:0000259" key="1">
    <source>
        <dbReference type="PROSITE" id="PS50995"/>
    </source>
</evidence>
<feature type="domain" description="HTH marR-type" evidence="1">
    <location>
        <begin position="1"/>
        <end position="107"/>
    </location>
</feature>
<dbReference type="InterPro" id="IPR036388">
    <property type="entry name" value="WH-like_DNA-bd_sf"/>
</dbReference>
<dbReference type="InterPro" id="IPR011991">
    <property type="entry name" value="ArsR-like_HTH"/>
</dbReference>
<organism evidence="2 3">
    <name type="scientific">Roseivivax halotolerans</name>
    <dbReference type="NCBI Taxonomy" id="93684"/>
    <lineage>
        <taxon>Bacteria</taxon>
        <taxon>Pseudomonadati</taxon>
        <taxon>Pseudomonadota</taxon>
        <taxon>Alphaproteobacteria</taxon>
        <taxon>Rhodobacterales</taxon>
        <taxon>Roseobacteraceae</taxon>
        <taxon>Roseivivax</taxon>
    </lineage>
</organism>
<dbReference type="NCBIfam" id="TIGR04176">
    <property type="entry name" value="MarR_EPS"/>
    <property type="match status" value="1"/>
</dbReference>
<dbReference type="CDD" id="cd00090">
    <property type="entry name" value="HTH_ARSR"/>
    <property type="match status" value="1"/>
</dbReference>
<dbReference type="InterPro" id="IPR026433">
    <property type="entry name" value="MarR_EPS"/>
</dbReference>